<dbReference type="AlphaFoldDB" id="A0A0S2SMT8"/>
<evidence type="ECO:0000313" key="2">
    <source>
        <dbReference type="Proteomes" id="UP000058114"/>
    </source>
</evidence>
<reference evidence="2" key="1">
    <citation type="submission" date="2015-10" db="EMBL/GenBank/DDBJ databases">
        <title>Complete Genome Sequence of Aeromonas schubertii strain WL1483.</title>
        <authorList>
            <person name="Liu L."/>
        </authorList>
    </citation>
    <scope>NUCLEOTIDE SEQUENCE [LARGE SCALE GENOMIC DNA]</scope>
    <source>
        <strain evidence="2">WL1483</strain>
    </source>
</reference>
<name>A0A0S2SMT8_9GAMM</name>
<protein>
    <submittedName>
        <fullName evidence="1">Uncharacterized protein</fullName>
    </submittedName>
</protein>
<organism evidence="1 2">
    <name type="scientific">Aeromonas schubertii</name>
    <dbReference type="NCBI Taxonomy" id="652"/>
    <lineage>
        <taxon>Bacteria</taxon>
        <taxon>Pseudomonadati</taxon>
        <taxon>Pseudomonadota</taxon>
        <taxon>Gammaproteobacteria</taxon>
        <taxon>Aeromonadales</taxon>
        <taxon>Aeromonadaceae</taxon>
        <taxon>Aeromonas</taxon>
    </lineage>
</organism>
<dbReference type="EMBL" id="CP013067">
    <property type="protein sequence ID" value="ALP42846.1"/>
    <property type="molecule type" value="Genomic_DNA"/>
</dbReference>
<reference evidence="1 2" key="2">
    <citation type="journal article" date="2016" name="Genome Announc.">
        <title>Complete Genome Sequence of the Highly Virulent Aeromonas schubertii Strain WL1483, Isolated from Diseased Snakehead Fish (Channa argus) in China.</title>
        <authorList>
            <person name="Liu L."/>
            <person name="Li N."/>
            <person name="Zhang D."/>
            <person name="Fu X."/>
            <person name="Shi C."/>
            <person name="Lin Q."/>
            <person name="Hao G."/>
        </authorList>
    </citation>
    <scope>NUCLEOTIDE SEQUENCE [LARGE SCALE GENOMIC DNA]</scope>
    <source>
        <strain evidence="1 2">WL1483</strain>
    </source>
</reference>
<accession>A0A0S2SMT8</accession>
<proteinExistence type="predicted"/>
<dbReference type="KEGG" id="asr:WL1483_3427"/>
<evidence type="ECO:0000313" key="1">
    <source>
        <dbReference type="EMBL" id="ALP42846.1"/>
    </source>
</evidence>
<dbReference type="PATRIC" id="fig|652.5.peg.839"/>
<sequence>MKIRRVSRRERKQRSKQKLRQESLPAIWLICPI</sequence>
<gene>
    <name evidence="1" type="ORF">WL1483_3427</name>
</gene>
<dbReference type="Proteomes" id="UP000058114">
    <property type="component" value="Chromosome"/>
</dbReference>